<keyword evidence="1" id="KW-1133">Transmembrane helix</keyword>
<keyword evidence="4" id="KW-1185">Reference proteome</keyword>
<keyword evidence="1" id="KW-0472">Membrane</keyword>
<accession>A0A2U2BX98</accession>
<name>A0A2U2BX98_9PROT</name>
<proteinExistence type="predicted"/>
<evidence type="ECO:0000256" key="1">
    <source>
        <dbReference type="SAM" id="Phobius"/>
    </source>
</evidence>
<organism evidence="3 4">
    <name type="scientific">Marinicauda salina</name>
    <dbReference type="NCBI Taxonomy" id="2135793"/>
    <lineage>
        <taxon>Bacteria</taxon>
        <taxon>Pseudomonadati</taxon>
        <taxon>Pseudomonadota</taxon>
        <taxon>Alphaproteobacteria</taxon>
        <taxon>Maricaulales</taxon>
        <taxon>Maricaulaceae</taxon>
        <taxon>Marinicauda</taxon>
    </lineage>
</organism>
<keyword evidence="1" id="KW-0812">Transmembrane</keyword>
<evidence type="ECO:0000313" key="3">
    <source>
        <dbReference type="EMBL" id="PWE18594.1"/>
    </source>
</evidence>
<dbReference type="Proteomes" id="UP000245168">
    <property type="component" value="Unassembled WGS sequence"/>
</dbReference>
<reference evidence="4" key="1">
    <citation type="submission" date="2018-05" db="EMBL/GenBank/DDBJ databases">
        <authorList>
            <person name="Liu B.-T."/>
        </authorList>
    </citation>
    <scope>NUCLEOTIDE SEQUENCE [LARGE SCALE GENOMIC DNA]</scope>
    <source>
        <strain evidence="4">WD6-1</strain>
    </source>
</reference>
<sequence>MMRRGRTRAARRFAKCDRGAALAEFALVLPLLVVMLGAVIEITRGVYQYHVVAKGVQDAARFLSRREEVVEDGNCPPGGNWSTAEALARNLALTGSTSGSDYTMAHWNDPNTITVTVNCTSGSTMVSPLASGAGATIPIVEVTARVPFNDIGLLGFLGIEPLTISATHSEMGVGG</sequence>
<dbReference type="InterPro" id="IPR012495">
    <property type="entry name" value="TadE-like_dom"/>
</dbReference>
<gene>
    <name evidence="3" type="ORF">DDZ18_03040</name>
</gene>
<dbReference type="Pfam" id="PF07811">
    <property type="entry name" value="TadE"/>
    <property type="match status" value="1"/>
</dbReference>
<dbReference type="AlphaFoldDB" id="A0A2U2BX98"/>
<dbReference type="OrthoDB" id="7860729at2"/>
<dbReference type="EMBL" id="QEXV01000001">
    <property type="protein sequence ID" value="PWE18594.1"/>
    <property type="molecule type" value="Genomic_DNA"/>
</dbReference>
<feature type="transmembrane region" description="Helical" evidence="1">
    <location>
        <begin position="21"/>
        <end position="40"/>
    </location>
</feature>
<dbReference type="RefSeq" id="WP_109251868.1">
    <property type="nucleotide sequence ID" value="NZ_QEXV01000001.1"/>
</dbReference>
<feature type="domain" description="TadE-like" evidence="2">
    <location>
        <begin position="19"/>
        <end position="61"/>
    </location>
</feature>
<comment type="caution">
    <text evidence="3">The sequence shown here is derived from an EMBL/GenBank/DDBJ whole genome shotgun (WGS) entry which is preliminary data.</text>
</comment>
<evidence type="ECO:0000259" key="2">
    <source>
        <dbReference type="Pfam" id="PF07811"/>
    </source>
</evidence>
<evidence type="ECO:0000313" key="4">
    <source>
        <dbReference type="Proteomes" id="UP000245168"/>
    </source>
</evidence>
<protein>
    <recommendedName>
        <fullName evidence="2">TadE-like domain-containing protein</fullName>
    </recommendedName>
</protein>